<evidence type="ECO:0000313" key="2">
    <source>
        <dbReference type="Proteomes" id="UP000499080"/>
    </source>
</evidence>
<accession>A0A4Y2HPV3</accession>
<organism evidence="1 2">
    <name type="scientific">Araneus ventricosus</name>
    <name type="common">Orbweaver spider</name>
    <name type="synonym">Epeira ventricosa</name>
    <dbReference type="NCBI Taxonomy" id="182803"/>
    <lineage>
        <taxon>Eukaryota</taxon>
        <taxon>Metazoa</taxon>
        <taxon>Ecdysozoa</taxon>
        <taxon>Arthropoda</taxon>
        <taxon>Chelicerata</taxon>
        <taxon>Arachnida</taxon>
        <taxon>Araneae</taxon>
        <taxon>Araneomorphae</taxon>
        <taxon>Entelegynae</taxon>
        <taxon>Araneoidea</taxon>
        <taxon>Araneidae</taxon>
        <taxon>Araneus</taxon>
    </lineage>
</organism>
<name>A0A4Y2HPV3_ARAVE</name>
<evidence type="ECO:0000313" key="1">
    <source>
        <dbReference type="EMBL" id="GBM67391.1"/>
    </source>
</evidence>
<proteinExistence type="predicted"/>
<dbReference type="EMBL" id="BGPR01002081">
    <property type="protein sequence ID" value="GBM67391.1"/>
    <property type="molecule type" value="Genomic_DNA"/>
</dbReference>
<keyword evidence="2" id="KW-1185">Reference proteome</keyword>
<protein>
    <submittedName>
        <fullName evidence="1">Uncharacterized protein</fullName>
    </submittedName>
</protein>
<dbReference type="GO" id="GO:0003676">
    <property type="term" value="F:nucleic acid binding"/>
    <property type="evidence" value="ECO:0007669"/>
    <property type="project" value="InterPro"/>
</dbReference>
<gene>
    <name evidence="1" type="ORF">AVEN_233576_1</name>
</gene>
<sequence>MKATRCLKGCSWVLHDDNMPSDRYHLVLNYLPEHYIPALAQPANSPDFMRLFPRMNKLLKRQLFSSSEEVKRGSHWGMWEKEACNPHIHLCMNDDKIAQGSYFDCVADAYKSLTINQ</sequence>
<dbReference type="Gene3D" id="3.30.420.10">
    <property type="entry name" value="Ribonuclease H-like superfamily/Ribonuclease H"/>
    <property type="match status" value="1"/>
</dbReference>
<dbReference type="AlphaFoldDB" id="A0A4Y2HPV3"/>
<comment type="caution">
    <text evidence="1">The sequence shown here is derived from an EMBL/GenBank/DDBJ whole genome shotgun (WGS) entry which is preliminary data.</text>
</comment>
<dbReference type="Proteomes" id="UP000499080">
    <property type="component" value="Unassembled WGS sequence"/>
</dbReference>
<dbReference type="InterPro" id="IPR036397">
    <property type="entry name" value="RNaseH_sf"/>
</dbReference>
<reference evidence="1 2" key="1">
    <citation type="journal article" date="2019" name="Sci. Rep.">
        <title>Orb-weaving spider Araneus ventricosus genome elucidates the spidroin gene catalogue.</title>
        <authorList>
            <person name="Kono N."/>
            <person name="Nakamura H."/>
            <person name="Ohtoshi R."/>
            <person name="Moran D.A.P."/>
            <person name="Shinohara A."/>
            <person name="Yoshida Y."/>
            <person name="Fujiwara M."/>
            <person name="Mori M."/>
            <person name="Tomita M."/>
            <person name="Arakawa K."/>
        </authorList>
    </citation>
    <scope>NUCLEOTIDE SEQUENCE [LARGE SCALE GENOMIC DNA]</scope>
</reference>